<dbReference type="Pfam" id="PF04560">
    <property type="entry name" value="RNA_pol_Rpb2_7"/>
    <property type="match status" value="1"/>
</dbReference>
<evidence type="ECO:0000256" key="6">
    <source>
        <dbReference type="ARBA" id="ARBA00022695"/>
    </source>
</evidence>
<keyword evidence="9" id="KW-0804">Transcription</keyword>
<evidence type="ECO:0000256" key="2">
    <source>
        <dbReference type="ARBA" id="ARBA00006835"/>
    </source>
</evidence>
<dbReference type="GO" id="GO:0046872">
    <property type="term" value="F:metal ion binding"/>
    <property type="evidence" value="ECO:0007669"/>
    <property type="project" value="UniProtKB-KW"/>
</dbReference>
<evidence type="ECO:0000256" key="11">
    <source>
        <dbReference type="RuleBase" id="RU000434"/>
    </source>
</evidence>
<dbReference type="InterPro" id="IPR007121">
    <property type="entry name" value="RNA_pol_bsu_CS"/>
</dbReference>
<dbReference type="PANTHER" id="PTHR20856">
    <property type="entry name" value="DNA-DIRECTED RNA POLYMERASE I SUBUNIT 2"/>
    <property type="match status" value="1"/>
</dbReference>
<dbReference type="GO" id="GO:0032549">
    <property type="term" value="F:ribonucleoside binding"/>
    <property type="evidence" value="ECO:0007669"/>
    <property type="project" value="InterPro"/>
</dbReference>
<dbReference type="GeneID" id="28340446"/>
<dbReference type="InterPro" id="IPR015712">
    <property type="entry name" value="DNA-dir_RNA_pol_su2"/>
</dbReference>
<dbReference type="InterPro" id="IPR007120">
    <property type="entry name" value="DNA-dir_RNAP_su2_dom"/>
</dbReference>
<feature type="domain" description="RNA polymerase Rpb2" evidence="14">
    <location>
        <begin position="428"/>
        <end position="493"/>
    </location>
</feature>
<evidence type="ECO:0000256" key="9">
    <source>
        <dbReference type="ARBA" id="ARBA00023163"/>
    </source>
</evidence>
<accession>A0A1B1MRL7</accession>
<reference evidence="16 17" key="1">
    <citation type="journal article" date="2016" name="J. Gen. Virol.">
        <title>Genomic characterization of a novel poxvirus from a flying fox: evidence for a new genus?</title>
        <authorList>
            <person name="O'Dea M.A."/>
            <person name="Tu S.L."/>
            <person name="Pang S."/>
            <person name="De Ridder T."/>
            <person name="Jackson B."/>
            <person name="Upton C."/>
        </authorList>
    </citation>
    <scope>NUCLEOTIDE SEQUENCE [LARGE SCALE GENOMIC DNA]</scope>
    <source>
        <strain evidence="16 17">Australia</strain>
    </source>
</reference>
<dbReference type="Pfam" id="PF12415">
    <property type="entry name" value="rpo132"/>
    <property type="match status" value="1"/>
</dbReference>
<protein>
    <recommendedName>
        <fullName evidence="3">DNA-directed RNA polymerase</fullName>
        <ecNumber evidence="3">2.7.7.6</ecNumber>
    </recommendedName>
</protein>
<dbReference type="InterPro" id="IPR007641">
    <property type="entry name" value="RNA_pol_Rpb2_7"/>
</dbReference>
<dbReference type="Pfam" id="PF04565">
    <property type="entry name" value="RNA_pol_Rpb2_3"/>
    <property type="match status" value="1"/>
</dbReference>
<evidence type="ECO:0000256" key="3">
    <source>
        <dbReference type="ARBA" id="ARBA00012418"/>
    </source>
</evidence>
<dbReference type="InterPro" id="IPR007647">
    <property type="entry name" value="RNA_pol_Rpb2_5"/>
</dbReference>
<evidence type="ECO:0000313" key="16">
    <source>
        <dbReference type="EMBL" id="ANS71203.1"/>
    </source>
</evidence>
<evidence type="ECO:0000256" key="10">
    <source>
        <dbReference type="ARBA" id="ARBA00048552"/>
    </source>
</evidence>
<dbReference type="GO" id="GO:0006351">
    <property type="term" value="P:DNA-templated transcription"/>
    <property type="evidence" value="ECO:0007669"/>
    <property type="project" value="InterPro"/>
</dbReference>
<evidence type="ECO:0000259" key="14">
    <source>
        <dbReference type="Pfam" id="PF04565"/>
    </source>
</evidence>
<comment type="similarity">
    <text evidence="2 11">Belongs to the RNA polymerase beta chain family.</text>
</comment>
<keyword evidence="4" id="KW-0240">DNA-directed RNA polymerase</keyword>
<evidence type="ECO:0000256" key="7">
    <source>
        <dbReference type="ARBA" id="ARBA00022723"/>
    </source>
</evidence>
<name>A0A1B1MRL7_9POXV</name>
<dbReference type="InterPro" id="IPR024390">
    <property type="entry name" value="RNA_pol_132_poxvirus"/>
</dbReference>
<evidence type="ECO:0000256" key="1">
    <source>
        <dbReference type="ARBA" id="ARBA00004328"/>
    </source>
</evidence>
<comment type="catalytic activity">
    <reaction evidence="10">
        <text>RNA(n) + a ribonucleoside 5'-triphosphate = RNA(n+1) + diphosphate</text>
        <dbReference type="Rhea" id="RHEA:21248"/>
        <dbReference type="Rhea" id="RHEA-COMP:14527"/>
        <dbReference type="Rhea" id="RHEA-COMP:17342"/>
        <dbReference type="ChEBI" id="CHEBI:33019"/>
        <dbReference type="ChEBI" id="CHEBI:61557"/>
        <dbReference type="ChEBI" id="CHEBI:140395"/>
        <dbReference type="EC" id="2.7.7.6"/>
    </reaction>
</comment>
<dbReference type="Pfam" id="PF04567">
    <property type="entry name" value="RNA_pol_Rpb2_5"/>
    <property type="match status" value="1"/>
</dbReference>
<evidence type="ECO:0000256" key="5">
    <source>
        <dbReference type="ARBA" id="ARBA00022679"/>
    </source>
</evidence>
<proteinExistence type="inferred from homology"/>
<dbReference type="InterPro" id="IPR037033">
    <property type="entry name" value="DNA-dir_RNAP_su2_hyb_sf"/>
</dbReference>
<feature type="domain" description="RNA polymerase Rpb2" evidence="13">
    <location>
        <begin position="1050"/>
        <end position="1142"/>
    </location>
</feature>
<dbReference type="GO" id="GO:0003677">
    <property type="term" value="F:DNA binding"/>
    <property type="evidence" value="ECO:0007669"/>
    <property type="project" value="InterPro"/>
</dbReference>
<feature type="domain" description="RNA polymerase Rpb2" evidence="15">
    <location>
        <begin position="616"/>
        <end position="663"/>
    </location>
</feature>
<evidence type="ECO:0000259" key="15">
    <source>
        <dbReference type="Pfam" id="PF04567"/>
    </source>
</evidence>
<dbReference type="GO" id="GO:0003899">
    <property type="term" value="F:DNA-directed RNA polymerase activity"/>
    <property type="evidence" value="ECO:0007669"/>
    <property type="project" value="UniProtKB-EC"/>
</dbReference>
<comment type="subcellular location">
    <subcellularLocation>
        <location evidence="1">Virion</location>
    </subcellularLocation>
</comment>
<dbReference type="Pfam" id="PF00562">
    <property type="entry name" value="RNA_pol_Rpb2_6"/>
    <property type="match status" value="1"/>
</dbReference>
<sequence>MKNDTSVKMDQRLGYKFLLPDPKADVFYRPLHFQYESYANFILYRLKEILTVKRKLLSFKNGTENIILEINNVCVKPPPYSPIIASIKGKSYDALVTFTVNILKEVMTKDTVTTVKISSYEGTDSHLIKIPLLIGYGNKNVLDPAKFVVPNVIGGVFINKQSIEKVGINLIEKITTWPKFRSIKANTFSFSFSSVSAPNILPTKYRHYKIILDVSQLENCNISSAKTMITVNVILLVQYLANVSLEFIINNLTFDMPTEAGYLAHSLVESTKYITSKEDFNLTNYIYDLIEAERLKQKSQLKPEEFRYDMISNFLPHMVNSSNQLKGLYLLSLLRRFIYCIFFPSRYVDRDSMACHRVLTYGKYFETLANDELENYISNIKNDIMNNHKNRGTCSVNIHVLTTPGFNQAFASLLSGKFKKTDGSYRTHQHYSWMQNVSIPRSVGYYPDQVKISKMFSVRKYHPSQNAFFCPSDVPERGTHVGLVSQLSVLSSISNIKTTDYVSLEKKICEYIRSYPTEEISYFETGIPITLENSLIASINIDLAEQFVIDFRRRKRIGYFNNLEIGITLVQDHMNEIRINIGGGRIIRPFLVVDDGKLIMDTVADELDSKINSMTFSDIQKEFPHVLEIIDIEQFIFSNVCESVEYFRKLSPEEKQKYHFCEFPAEFRDGYVAASLVGINHNSGPRAILGCAQTKQAISILSSDLRNKIDNGIHLIFPERPIVISKALETSKIAANCFGQHVVLALMSYKGINQEDGIIIKKQFIERGGLDIVTAKKHQVEIPLENFNNRERVRSTAYSKLDSNGLVKLNAFLEMGDAIARNISSRTLEDEFVTDNQISFDIADKYTDIYNSRVERVQVDLTDKVKVRVLTIKERRPVLGDKFTSRTSQKGTVAYIADESELPYTEDGIRPDIIVNSTAIFSRKTVSMLIEIILTAAYASKPYNNDGKNRPICFPSSNETDIDTYLEFAKNCHTRAAEDLGLKFDIDEKVFCESTLYDPETDTPYKSKVFMGPIYYLRLRHLTKDKATVRCRGKKTKLIRQANEGRKRGGGIKFGEMERDCIIAHGAANTINEILKDSEEDSQDVYVCDNCGDIAAHIGTSYSCIRCSKLNLSTVLVKVDTTHVSKVFLTQMNARGIKIKMEFEKKEPVFYKPLDSVSLSPKTSLWGDSK</sequence>
<dbReference type="Gene3D" id="2.40.50.150">
    <property type="match status" value="1"/>
</dbReference>
<dbReference type="PROSITE" id="PS01166">
    <property type="entry name" value="RNA_POL_BETA"/>
    <property type="match status" value="1"/>
</dbReference>
<dbReference type="GO" id="GO:0000428">
    <property type="term" value="C:DNA-directed RNA polymerase complex"/>
    <property type="evidence" value="ECO:0007669"/>
    <property type="project" value="UniProtKB-KW"/>
</dbReference>
<dbReference type="GO" id="GO:0044423">
    <property type="term" value="C:virion component"/>
    <property type="evidence" value="ECO:0007669"/>
    <property type="project" value="UniProtKB-KW"/>
</dbReference>
<evidence type="ECO:0000259" key="12">
    <source>
        <dbReference type="Pfam" id="PF00562"/>
    </source>
</evidence>
<organism evidence="16 17">
    <name type="scientific">Pteropox virus</name>
    <dbReference type="NCBI Taxonomy" id="1873698"/>
    <lineage>
        <taxon>Viruses</taxon>
        <taxon>Varidnaviria</taxon>
        <taxon>Bamfordvirae</taxon>
        <taxon>Nucleocytoviricota</taxon>
        <taxon>Pokkesviricetes</taxon>
        <taxon>Chitovirales</taxon>
        <taxon>Poxviridae</taxon>
        <taxon>Chordopoxvirinae</taxon>
        <taxon>Pteropopoxvirus</taxon>
        <taxon>Pteropopoxvirus pteropox</taxon>
    </lineage>
</organism>
<evidence type="ECO:0000259" key="13">
    <source>
        <dbReference type="Pfam" id="PF04560"/>
    </source>
</evidence>
<evidence type="ECO:0000256" key="4">
    <source>
        <dbReference type="ARBA" id="ARBA00022478"/>
    </source>
</evidence>
<evidence type="ECO:0000313" key="17">
    <source>
        <dbReference type="Proteomes" id="UP000203626"/>
    </source>
</evidence>
<dbReference type="KEGG" id="vg:28340446"/>
<dbReference type="RefSeq" id="YP_009268834.1">
    <property type="nucleotide sequence ID" value="NC_030656.1"/>
</dbReference>
<keyword evidence="7" id="KW-0479">Metal-binding</keyword>
<keyword evidence="6" id="KW-0548">Nucleotidyltransferase</keyword>
<dbReference type="InterPro" id="IPR007645">
    <property type="entry name" value="RNA_pol_Rpb2_3"/>
</dbReference>
<keyword evidence="17" id="KW-1185">Reference proteome</keyword>
<dbReference type="Gene3D" id="3.90.1800.10">
    <property type="entry name" value="RNA polymerase alpha subunit dimerisation domain"/>
    <property type="match status" value="1"/>
</dbReference>
<keyword evidence="5" id="KW-0808">Transferase</keyword>
<dbReference type="EMBL" id="KU980965">
    <property type="protein sequence ID" value="ANS71203.1"/>
    <property type="molecule type" value="Genomic_DNA"/>
</dbReference>
<dbReference type="InterPro" id="IPR014724">
    <property type="entry name" value="RNA_pol_RPB2_OB-fold"/>
</dbReference>
<gene>
    <name evidence="16" type="ORF">PTPV-Aus-119</name>
</gene>
<dbReference type="Gene3D" id="2.40.270.10">
    <property type="entry name" value="DNA-directed RNA polymerase, subunit 2, domain 6"/>
    <property type="match status" value="1"/>
</dbReference>
<evidence type="ECO:0000256" key="8">
    <source>
        <dbReference type="ARBA" id="ARBA00022844"/>
    </source>
</evidence>
<feature type="domain" description="DNA-directed RNA polymerase subunit 2 hybrid-binding" evidence="12">
    <location>
        <begin position="679"/>
        <end position="1048"/>
    </location>
</feature>
<keyword evidence="8" id="KW-0946">Virion</keyword>
<dbReference type="Gene3D" id="3.90.1100.10">
    <property type="match status" value="1"/>
</dbReference>
<dbReference type="Proteomes" id="UP000203626">
    <property type="component" value="Segment"/>
</dbReference>
<dbReference type="SUPFAM" id="SSF64484">
    <property type="entry name" value="beta and beta-prime subunits of DNA dependent RNA-polymerase"/>
    <property type="match status" value="1"/>
</dbReference>
<dbReference type="EC" id="2.7.7.6" evidence="3"/>